<dbReference type="PANTHER" id="PTHR37817">
    <property type="entry name" value="N-ACETYLTRANSFERASE EIS"/>
    <property type="match status" value="1"/>
</dbReference>
<dbReference type="InterPro" id="IPR025559">
    <property type="entry name" value="Eis_dom"/>
</dbReference>
<gene>
    <name evidence="2" type="primary">eis</name>
    <name evidence="2" type="ORF">ACFYKX_05205</name>
</gene>
<dbReference type="PANTHER" id="PTHR37817:SF1">
    <property type="entry name" value="N-ACETYLTRANSFERASE EIS"/>
    <property type="match status" value="1"/>
</dbReference>
<evidence type="ECO:0000313" key="2">
    <source>
        <dbReference type="EMBL" id="MFE8700020.1"/>
    </source>
</evidence>
<evidence type="ECO:0000259" key="1">
    <source>
        <dbReference type="PROSITE" id="PS51186"/>
    </source>
</evidence>
<dbReference type="EMBL" id="JBIACK010000001">
    <property type="protein sequence ID" value="MFE8700020.1"/>
    <property type="molecule type" value="Genomic_DNA"/>
</dbReference>
<name>A0ABW6KAR6_9BACI</name>
<organism evidence="2 3">
    <name type="scientific">Cytobacillus spartinae</name>
    <dbReference type="NCBI Taxonomy" id="3299023"/>
    <lineage>
        <taxon>Bacteria</taxon>
        <taxon>Bacillati</taxon>
        <taxon>Bacillota</taxon>
        <taxon>Bacilli</taxon>
        <taxon>Bacillales</taxon>
        <taxon>Bacillaceae</taxon>
        <taxon>Cytobacillus</taxon>
    </lineage>
</organism>
<comment type="caution">
    <text evidence="2">The sequence shown here is derived from an EMBL/GenBank/DDBJ whole genome shotgun (WGS) entry which is preliminary data.</text>
</comment>
<sequence length="417" mass="48624">MSTIQKLKQEEIKDYIDIVVNAYPGIMEQSDAFKENMEQVTINIQENNPNVDFYGIFRDSKLVGGMRFHYLTMNLFNKMIQIGGVGQVAVDLLHKKEKVAKDMIEFFLHFYKNKNIPIVALYPFRPDFYKKLGFGYGTKKYEYSTEPLSFPNGRTKQHLQFIKEEEKQLLLDCINRYASKTHGMMEKTEREVNMWFSQPGNKVVGYKSDKGLEGYMVFTYKKASDKNFVFNDLVIKELVYENREAFLELSTFIHTQADQFNRVHYTTQEEDFYFALADPRNETNHLIPVVFHESHKTGVGLMYRVVDVPEMFNQLSEHRFGSLNCKVKFTIDDNLIVDNNKSFVVHFSEGKAELQVSDDYEVEIQIDISDFSSLLMNSVNFKSLYHYSLIKVSDERFVDILTNAFSSSPKPVCMSTF</sequence>
<dbReference type="EC" id="2.3.1.-" evidence="2"/>
<dbReference type="InterPro" id="IPR000182">
    <property type="entry name" value="GNAT_dom"/>
</dbReference>
<keyword evidence="2" id="KW-0808">Transferase</keyword>
<accession>A0ABW6KAR6</accession>
<feature type="domain" description="N-acetyltransferase" evidence="1">
    <location>
        <begin position="2"/>
        <end position="157"/>
    </location>
</feature>
<dbReference type="Pfam" id="PF13527">
    <property type="entry name" value="Acetyltransf_9"/>
    <property type="match status" value="1"/>
</dbReference>
<dbReference type="PROSITE" id="PS51186">
    <property type="entry name" value="GNAT"/>
    <property type="match status" value="1"/>
</dbReference>
<dbReference type="SUPFAM" id="SSF55718">
    <property type="entry name" value="SCP-like"/>
    <property type="match status" value="1"/>
</dbReference>
<dbReference type="InterPro" id="IPR041380">
    <property type="entry name" value="Acetyltransf_17"/>
</dbReference>
<dbReference type="Gene3D" id="3.40.630.30">
    <property type="match status" value="2"/>
</dbReference>
<dbReference type="Pfam" id="PF13530">
    <property type="entry name" value="SCP2_2"/>
    <property type="match status" value="1"/>
</dbReference>
<protein>
    <submittedName>
        <fullName evidence="2">Enhanced intracellular survival protein Eis</fullName>
        <ecNumber evidence="2">2.3.1.-</ecNumber>
    </submittedName>
</protein>
<proteinExistence type="predicted"/>
<reference evidence="2 3" key="1">
    <citation type="submission" date="2024-08" db="EMBL/GenBank/DDBJ databases">
        <title>Two novel Cytobacillus novel species.</title>
        <authorList>
            <person name="Liu G."/>
        </authorList>
    </citation>
    <scope>NUCLEOTIDE SEQUENCE [LARGE SCALE GENOMIC DNA]</scope>
    <source>
        <strain evidence="2 3">FJAT-54145</strain>
    </source>
</reference>
<dbReference type="Gene3D" id="3.30.1050.10">
    <property type="entry name" value="SCP2 sterol-binding domain"/>
    <property type="match status" value="1"/>
</dbReference>
<dbReference type="Pfam" id="PF17668">
    <property type="entry name" value="Acetyltransf_17"/>
    <property type="match status" value="1"/>
</dbReference>
<dbReference type="Proteomes" id="UP001601059">
    <property type="component" value="Unassembled WGS sequence"/>
</dbReference>
<dbReference type="GO" id="GO:0016746">
    <property type="term" value="F:acyltransferase activity"/>
    <property type="evidence" value="ECO:0007669"/>
    <property type="project" value="UniProtKB-KW"/>
</dbReference>
<dbReference type="InterPro" id="IPR051554">
    <property type="entry name" value="Acetyltransferase_Eis"/>
</dbReference>
<keyword evidence="3" id="KW-1185">Reference proteome</keyword>
<dbReference type="RefSeq" id="WP_389358714.1">
    <property type="nucleotide sequence ID" value="NZ_JBIACK010000001.1"/>
</dbReference>
<dbReference type="InterPro" id="IPR036527">
    <property type="entry name" value="SCP2_sterol-bd_dom_sf"/>
</dbReference>
<evidence type="ECO:0000313" key="3">
    <source>
        <dbReference type="Proteomes" id="UP001601059"/>
    </source>
</evidence>
<keyword evidence="2" id="KW-0012">Acyltransferase</keyword>
<dbReference type="InterPro" id="IPR016181">
    <property type="entry name" value="Acyl_CoA_acyltransferase"/>
</dbReference>
<dbReference type="SUPFAM" id="SSF55729">
    <property type="entry name" value="Acyl-CoA N-acyltransferases (Nat)"/>
    <property type="match status" value="1"/>
</dbReference>